<proteinExistence type="predicted"/>
<dbReference type="Gene3D" id="3.60.15.10">
    <property type="entry name" value="Ribonuclease Z/Hydroxyacylglutathione hydrolase-like"/>
    <property type="match status" value="1"/>
</dbReference>
<dbReference type="GO" id="GO:0016787">
    <property type="term" value="F:hydrolase activity"/>
    <property type="evidence" value="ECO:0007669"/>
    <property type="project" value="UniProtKB-KW"/>
</dbReference>
<dbReference type="GO" id="GO:0046872">
    <property type="term" value="F:metal ion binding"/>
    <property type="evidence" value="ECO:0007669"/>
    <property type="project" value="UniProtKB-KW"/>
</dbReference>
<dbReference type="GO" id="GO:0050313">
    <property type="term" value="F:sulfur dioxygenase activity"/>
    <property type="evidence" value="ECO:0007669"/>
    <property type="project" value="InterPro"/>
</dbReference>
<sequence length="310" mass="33958">MAGNDTALQAATDQINRAGAEKMLRPTIAGFFDEATYTVSYVVHDPVSCEAAIIDSVLDYEAAAGRTSYGSADRIIEYVTSNNLKVTWLIETHAHADHISAAPYLQEKLGGKLAIGAEIVRVQEVFGKLFNAGTDFERDGSQFDHLFTDGETFKLGEIEGIALHVPGHTPADMAFIIGDAAFVGDTIFMPDFGTARADFPGGDARQLFQSIRRLLSLPDDARLFLCHDYKAPGRDEYAWETTVGQQRTENVHVKDGVSEDEFVEMRTSRDKTLAMPTLIMPSVQVNIRGGRLPEPEENGVSYIKIPVNAV</sequence>
<dbReference type="RefSeq" id="WP_160595670.1">
    <property type="nucleotide sequence ID" value="NZ_WTYI01000001.1"/>
</dbReference>
<dbReference type="SMART" id="SM00849">
    <property type="entry name" value="Lactamase_B"/>
    <property type="match status" value="1"/>
</dbReference>
<dbReference type="OrthoDB" id="9784009at2"/>
<dbReference type="Proteomes" id="UP000432727">
    <property type="component" value="Unassembled WGS sequence"/>
</dbReference>
<protein>
    <submittedName>
        <fullName evidence="3">MBL fold metallo-hydrolase</fullName>
    </submittedName>
</protein>
<dbReference type="CDD" id="cd07724">
    <property type="entry name" value="POD-like_MBL-fold"/>
    <property type="match status" value="1"/>
</dbReference>
<dbReference type="SUPFAM" id="SSF56281">
    <property type="entry name" value="Metallo-hydrolase/oxidoreductase"/>
    <property type="match status" value="1"/>
</dbReference>
<keyword evidence="3" id="KW-0378">Hydrolase</keyword>
<dbReference type="AlphaFoldDB" id="A0A6I4TPS5"/>
<dbReference type="InterPro" id="IPR001279">
    <property type="entry name" value="Metallo-B-lactamas"/>
</dbReference>
<dbReference type="PANTHER" id="PTHR43084">
    <property type="entry name" value="PERSULFIDE DIOXYGENASE ETHE1"/>
    <property type="match status" value="1"/>
</dbReference>
<gene>
    <name evidence="3" type="ORF">GRI34_09195</name>
</gene>
<reference evidence="3 4" key="1">
    <citation type="submission" date="2019-12" db="EMBL/GenBank/DDBJ databases">
        <title>Genomic-based taxomic classification of the family Erythrobacteraceae.</title>
        <authorList>
            <person name="Xu L."/>
        </authorList>
    </citation>
    <scope>NUCLEOTIDE SEQUENCE [LARGE SCALE GENOMIC DNA]</scope>
    <source>
        <strain evidence="3 4">JCM 12189</strain>
    </source>
</reference>
<accession>A0A6I4TPS5</accession>
<evidence type="ECO:0000256" key="1">
    <source>
        <dbReference type="ARBA" id="ARBA00022723"/>
    </source>
</evidence>
<keyword evidence="4" id="KW-1185">Reference proteome</keyword>
<organism evidence="3 4">
    <name type="scientific">Qipengyuania aquimaris</name>
    <dbReference type="NCBI Taxonomy" id="255984"/>
    <lineage>
        <taxon>Bacteria</taxon>
        <taxon>Pseudomonadati</taxon>
        <taxon>Pseudomonadota</taxon>
        <taxon>Alphaproteobacteria</taxon>
        <taxon>Sphingomonadales</taxon>
        <taxon>Erythrobacteraceae</taxon>
        <taxon>Qipengyuania</taxon>
    </lineage>
</organism>
<evidence type="ECO:0000313" key="4">
    <source>
        <dbReference type="Proteomes" id="UP000432727"/>
    </source>
</evidence>
<dbReference type="InterPro" id="IPR051682">
    <property type="entry name" value="Mito_Persulfide_Diox"/>
</dbReference>
<name>A0A6I4TPS5_9SPHN</name>
<dbReference type="EMBL" id="WTYI01000001">
    <property type="protein sequence ID" value="MXO96588.1"/>
    <property type="molecule type" value="Genomic_DNA"/>
</dbReference>
<dbReference type="Pfam" id="PF00753">
    <property type="entry name" value="Lactamase_B"/>
    <property type="match status" value="1"/>
</dbReference>
<evidence type="ECO:0000259" key="2">
    <source>
        <dbReference type="SMART" id="SM00849"/>
    </source>
</evidence>
<comment type="caution">
    <text evidence="3">The sequence shown here is derived from an EMBL/GenBank/DDBJ whole genome shotgun (WGS) entry which is preliminary data.</text>
</comment>
<dbReference type="PANTHER" id="PTHR43084:SF1">
    <property type="entry name" value="PERSULFIDE DIOXYGENASE ETHE1, MITOCHONDRIAL"/>
    <property type="match status" value="1"/>
</dbReference>
<keyword evidence="1" id="KW-0479">Metal-binding</keyword>
<dbReference type="InterPro" id="IPR036866">
    <property type="entry name" value="RibonucZ/Hydroxyglut_hydro"/>
</dbReference>
<evidence type="ECO:0000313" key="3">
    <source>
        <dbReference type="EMBL" id="MXO96588.1"/>
    </source>
</evidence>
<dbReference type="GO" id="GO:0070813">
    <property type="term" value="P:hydrogen sulfide metabolic process"/>
    <property type="evidence" value="ECO:0007669"/>
    <property type="project" value="TreeGrafter"/>
</dbReference>
<dbReference type="InterPro" id="IPR044528">
    <property type="entry name" value="POD-like_MBL-fold"/>
</dbReference>
<dbReference type="GO" id="GO:0006749">
    <property type="term" value="P:glutathione metabolic process"/>
    <property type="evidence" value="ECO:0007669"/>
    <property type="project" value="InterPro"/>
</dbReference>
<feature type="domain" description="Metallo-beta-lactamase" evidence="2">
    <location>
        <begin position="37"/>
        <end position="227"/>
    </location>
</feature>